<keyword evidence="1" id="KW-0732">Signal</keyword>
<sequence length="123" mass="12228">MKTIAKKAFVSSLAVAGIASGAQLVAAPAANAVGNWGAIAVSSNGSNGRAWDYASRADAERAALNSCPGACKVLTSFVNSCGAVAQNPRSFHGGSGPTLYAAQRNAISLNGGGSILAWACTTR</sequence>
<organism evidence="3 4">
    <name type="scientific">Tsukamurella sputi</name>
    <dbReference type="NCBI Taxonomy" id="2591848"/>
    <lineage>
        <taxon>Bacteria</taxon>
        <taxon>Bacillati</taxon>
        <taxon>Actinomycetota</taxon>
        <taxon>Actinomycetes</taxon>
        <taxon>Mycobacteriales</taxon>
        <taxon>Tsukamurellaceae</taxon>
        <taxon>Tsukamurella</taxon>
    </lineage>
</organism>
<name>A0A5C5RWH6_9ACTN</name>
<evidence type="ECO:0000259" key="2">
    <source>
        <dbReference type="Pfam" id="PF13827"/>
    </source>
</evidence>
<dbReference type="OrthoDB" id="3483193at2"/>
<dbReference type="RefSeq" id="WP_146431624.1">
    <property type="nucleotide sequence ID" value="NZ_VIGV01000001.1"/>
</dbReference>
<reference evidence="3 4" key="2">
    <citation type="submission" date="2019-08" db="EMBL/GenBank/DDBJ databases">
        <title>Tsukamurella conjunctivitidis sp. nov., Tsukamurella assacharolytica sp. nov. and Tsukamurella sputae sp. nov. isolated from patients with conjunctivitis, bacteraemia (lymphoma) and respiratory infection (sputum) in Hong Kong.</title>
        <authorList>
            <person name="Fok K.M.N."/>
            <person name="Fong J.Y.H."/>
        </authorList>
    </citation>
    <scope>NUCLEOTIDE SEQUENCE [LARGE SCALE GENOMIC DNA]</scope>
    <source>
        <strain evidence="3 4">HKU70</strain>
    </source>
</reference>
<keyword evidence="4" id="KW-1185">Reference proteome</keyword>
<proteinExistence type="predicted"/>
<feature type="chain" id="PRO_5039149813" evidence="1">
    <location>
        <begin position="27"/>
        <end position="123"/>
    </location>
</feature>
<evidence type="ECO:0000256" key="1">
    <source>
        <dbReference type="SAM" id="SignalP"/>
    </source>
</evidence>
<dbReference type="AlphaFoldDB" id="A0A5C5RWH6"/>
<comment type="caution">
    <text evidence="3">The sequence shown here is derived from an EMBL/GenBank/DDBJ whole genome shotgun (WGS) entry which is preliminary data.</text>
</comment>
<dbReference type="InterPro" id="IPR025240">
    <property type="entry name" value="DUF4189"/>
</dbReference>
<feature type="signal peptide" evidence="1">
    <location>
        <begin position="1"/>
        <end position="26"/>
    </location>
</feature>
<accession>A0A5C5RWH6</accession>
<dbReference type="Pfam" id="PF13827">
    <property type="entry name" value="DUF4189"/>
    <property type="match status" value="1"/>
</dbReference>
<reference evidence="3 4" key="1">
    <citation type="submission" date="2019-06" db="EMBL/GenBank/DDBJ databases">
        <authorList>
            <person name="Teng J.L.L."/>
            <person name="Lee H.H."/>
            <person name="Lau S.K.P."/>
            <person name="Woo P.C.Y."/>
        </authorList>
    </citation>
    <scope>NUCLEOTIDE SEQUENCE [LARGE SCALE GENOMIC DNA]</scope>
    <source>
        <strain evidence="3 4">HKU70</strain>
    </source>
</reference>
<gene>
    <name evidence="3" type="ORF">FK268_04895</name>
</gene>
<dbReference type="Proteomes" id="UP000319792">
    <property type="component" value="Unassembled WGS sequence"/>
</dbReference>
<dbReference type="EMBL" id="VIGV01000001">
    <property type="protein sequence ID" value="TWS26565.1"/>
    <property type="molecule type" value="Genomic_DNA"/>
</dbReference>
<protein>
    <submittedName>
        <fullName evidence="3">DUF4189 domain-containing protein</fullName>
    </submittedName>
</protein>
<feature type="domain" description="DUF4189" evidence="2">
    <location>
        <begin position="36"/>
        <end position="108"/>
    </location>
</feature>
<evidence type="ECO:0000313" key="4">
    <source>
        <dbReference type="Proteomes" id="UP000319792"/>
    </source>
</evidence>
<evidence type="ECO:0000313" key="3">
    <source>
        <dbReference type="EMBL" id="TWS26565.1"/>
    </source>
</evidence>